<dbReference type="Proteomes" id="UP000805193">
    <property type="component" value="Unassembled WGS sequence"/>
</dbReference>
<dbReference type="EMBL" id="JABSTQ010010841">
    <property type="protein sequence ID" value="KAG0417448.1"/>
    <property type="molecule type" value="Genomic_DNA"/>
</dbReference>
<gene>
    <name evidence="1" type="ORF">HPB47_005600</name>
</gene>
<proteinExistence type="predicted"/>
<feature type="non-terminal residue" evidence="1">
    <location>
        <position position="1"/>
    </location>
</feature>
<keyword evidence="2" id="KW-1185">Reference proteome</keyword>
<reference evidence="1 2" key="1">
    <citation type="journal article" date="2020" name="Cell">
        <title>Large-Scale Comparative Analyses of Tick Genomes Elucidate Their Genetic Diversity and Vector Capacities.</title>
        <authorList>
            <consortium name="Tick Genome and Microbiome Consortium (TIGMIC)"/>
            <person name="Jia N."/>
            <person name="Wang J."/>
            <person name="Shi W."/>
            <person name="Du L."/>
            <person name="Sun Y."/>
            <person name="Zhan W."/>
            <person name="Jiang J.F."/>
            <person name="Wang Q."/>
            <person name="Zhang B."/>
            <person name="Ji P."/>
            <person name="Bell-Sakyi L."/>
            <person name="Cui X.M."/>
            <person name="Yuan T.T."/>
            <person name="Jiang B.G."/>
            <person name="Yang W.F."/>
            <person name="Lam T.T."/>
            <person name="Chang Q.C."/>
            <person name="Ding S.J."/>
            <person name="Wang X.J."/>
            <person name="Zhu J.G."/>
            <person name="Ruan X.D."/>
            <person name="Zhao L."/>
            <person name="Wei J.T."/>
            <person name="Ye R.Z."/>
            <person name="Que T.C."/>
            <person name="Du C.H."/>
            <person name="Zhou Y.H."/>
            <person name="Cheng J.X."/>
            <person name="Dai P.F."/>
            <person name="Guo W.B."/>
            <person name="Han X.H."/>
            <person name="Huang E.J."/>
            <person name="Li L.F."/>
            <person name="Wei W."/>
            <person name="Gao Y.C."/>
            <person name="Liu J.Z."/>
            <person name="Shao H.Z."/>
            <person name="Wang X."/>
            <person name="Wang C.C."/>
            <person name="Yang T.C."/>
            <person name="Huo Q.B."/>
            <person name="Li W."/>
            <person name="Chen H.Y."/>
            <person name="Chen S.E."/>
            <person name="Zhou L.G."/>
            <person name="Ni X.B."/>
            <person name="Tian J.H."/>
            <person name="Sheng Y."/>
            <person name="Liu T."/>
            <person name="Pan Y.S."/>
            <person name="Xia L.Y."/>
            <person name="Li J."/>
            <person name="Zhao F."/>
            <person name="Cao W.C."/>
        </authorList>
    </citation>
    <scope>NUCLEOTIDE SEQUENCE [LARGE SCALE GENOMIC DNA]</scope>
    <source>
        <strain evidence="1">Iper-2018</strain>
    </source>
</reference>
<protein>
    <submittedName>
        <fullName evidence="1">Uncharacterized protein</fullName>
    </submittedName>
</protein>
<sequence>EVLRILRMVQKMILLPGILLVLAGVTSVKSRSYVSTTLVEYGSSTDNVPTAPTNISPTVPALETTTEESAGSFEEEAIEKLEFKIDSRSDERKFTSMMKNIHRLANGDYLYQRDIRIGEKQLRQLYGVDESGDEQSYLWPNASIPYKIGRKVTQFADQIRSAMKQWEKTTCVRFHELRKAVHTSDYVNFVRAHWAYSYLGKQGGRQRIGVPSTYFPDTHYAHLLGHAMGLRHTQAAADRDVNFLVAWHSVPSRYRYNYDSEGESYASRTRLLGLESESGFDWNSAMDYLAQDPGAAGYIEAEDDKVLYPMDPFYLHQTLHTEEPGFIDIKKLNMLYRCNERCSNLKSTRCFHGGYLGPSCTCVCPADAIGDHCEHKTATKKGMCGEVLTENATVHFTASEHGSSHCTWWIRGPEGSRTGLTFTSISVDNARHGPGSCDLQFELRSHDMYKGERLCWYEISEATAVYARGHDFLIDYFGPEDANFNFTLAAFIVGTTE</sequence>
<organism evidence="1 2">
    <name type="scientific">Ixodes persulcatus</name>
    <name type="common">Taiga tick</name>
    <dbReference type="NCBI Taxonomy" id="34615"/>
    <lineage>
        <taxon>Eukaryota</taxon>
        <taxon>Metazoa</taxon>
        <taxon>Ecdysozoa</taxon>
        <taxon>Arthropoda</taxon>
        <taxon>Chelicerata</taxon>
        <taxon>Arachnida</taxon>
        <taxon>Acari</taxon>
        <taxon>Parasitiformes</taxon>
        <taxon>Ixodida</taxon>
        <taxon>Ixodoidea</taxon>
        <taxon>Ixodidae</taxon>
        <taxon>Ixodinae</taxon>
        <taxon>Ixodes</taxon>
    </lineage>
</organism>
<accession>A0AC60PCV3</accession>
<evidence type="ECO:0000313" key="1">
    <source>
        <dbReference type="EMBL" id="KAG0417448.1"/>
    </source>
</evidence>
<comment type="caution">
    <text evidence="1">The sequence shown here is derived from an EMBL/GenBank/DDBJ whole genome shotgun (WGS) entry which is preliminary data.</text>
</comment>
<name>A0AC60PCV3_IXOPE</name>
<evidence type="ECO:0000313" key="2">
    <source>
        <dbReference type="Proteomes" id="UP000805193"/>
    </source>
</evidence>